<gene>
    <name evidence="2" type="primary">CSON010049</name>
</gene>
<protein>
    <submittedName>
        <fullName evidence="2">CSON010049 protein</fullName>
    </submittedName>
</protein>
<proteinExistence type="predicted"/>
<dbReference type="EMBL" id="UFQT01004069">
    <property type="protein sequence ID" value="SSX35473.1"/>
    <property type="molecule type" value="Genomic_DNA"/>
</dbReference>
<accession>A0A336N345</accession>
<evidence type="ECO:0000313" key="2">
    <source>
        <dbReference type="EMBL" id="SSX35473.1"/>
    </source>
</evidence>
<sequence length="344" mass="39314">MAQELLSNKLLENDVITNEPKLVTSVKAQEKWGTVVESIIDNLKNRGDKEPAAALLNNKDTKNNGKTNIYKRTFYESIYLGDQKPIFHSETAKVFQTNDWQDIKINGNKIFESMNAENIGDLEDMIKKYHICMYVIKLTLTLAESEKCSDHCEFMRMLEFVAKYIEQVKKDEEIGHTHVSAKHHVSFNNSANIIIPSSTRTSFSFPTMTKSDEEQEEEEEVKQINFLCFSCKLDIFNCCKSSSSSGPSQKVIAQNLMDSGLYLRNIENASEEEDDDESNNKKEIETTTNNDDSQSDQLKSIPNNSVEPVKTEVQLLNIEMRPQAMYKVKIPRNLSAISKKNRVR</sequence>
<dbReference type="VEuPathDB" id="VectorBase:CSON010049"/>
<evidence type="ECO:0000256" key="1">
    <source>
        <dbReference type="SAM" id="MobiDB-lite"/>
    </source>
</evidence>
<dbReference type="AlphaFoldDB" id="A0A336N345"/>
<feature type="compositionally biased region" description="Polar residues" evidence="1">
    <location>
        <begin position="291"/>
        <end position="306"/>
    </location>
</feature>
<organism evidence="2">
    <name type="scientific">Culicoides sonorensis</name>
    <name type="common">Biting midge</name>
    <dbReference type="NCBI Taxonomy" id="179676"/>
    <lineage>
        <taxon>Eukaryota</taxon>
        <taxon>Metazoa</taxon>
        <taxon>Ecdysozoa</taxon>
        <taxon>Arthropoda</taxon>
        <taxon>Hexapoda</taxon>
        <taxon>Insecta</taxon>
        <taxon>Pterygota</taxon>
        <taxon>Neoptera</taxon>
        <taxon>Endopterygota</taxon>
        <taxon>Diptera</taxon>
        <taxon>Nematocera</taxon>
        <taxon>Chironomoidea</taxon>
        <taxon>Ceratopogonidae</taxon>
        <taxon>Ceratopogoninae</taxon>
        <taxon>Culicoides</taxon>
        <taxon>Monoculicoides</taxon>
    </lineage>
</organism>
<name>A0A336N345_CULSO</name>
<feature type="region of interest" description="Disordered" evidence="1">
    <location>
        <begin position="270"/>
        <end position="306"/>
    </location>
</feature>
<reference evidence="2" key="1">
    <citation type="submission" date="2018-07" db="EMBL/GenBank/DDBJ databases">
        <authorList>
            <person name="Quirk P.G."/>
            <person name="Krulwich T.A."/>
        </authorList>
    </citation>
    <scope>NUCLEOTIDE SEQUENCE</scope>
</reference>